<gene>
    <name evidence="2" type="ORF">B0J11DRAFT_163860</name>
</gene>
<keyword evidence="3" id="KW-1185">Reference proteome</keyword>
<dbReference type="Proteomes" id="UP000700596">
    <property type="component" value="Unassembled WGS sequence"/>
</dbReference>
<organism evidence="2 3">
    <name type="scientific">Dendryphion nanum</name>
    <dbReference type="NCBI Taxonomy" id="256645"/>
    <lineage>
        <taxon>Eukaryota</taxon>
        <taxon>Fungi</taxon>
        <taxon>Dikarya</taxon>
        <taxon>Ascomycota</taxon>
        <taxon>Pezizomycotina</taxon>
        <taxon>Dothideomycetes</taxon>
        <taxon>Pleosporomycetidae</taxon>
        <taxon>Pleosporales</taxon>
        <taxon>Torulaceae</taxon>
        <taxon>Dendryphion</taxon>
    </lineage>
</organism>
<reference evidence="2" key="1">
    <citation type="journal article" date="2021" name="Nat. Commun.">
        <title>Genetic determinants of endophytism in the Arabidopsis root mycobiome.</title>
        <authorList>
            <person name="Mesny F."/>
            <person name="Miyauchi S."/>
            <person name="Thiergart T."/>
            <person name="Pickel B."/>
            <person name="Atanasova L."/>
            <person name="Karlsson M."/>
            <person name="Huettel B."/>
            <person name="Barry K.W."/>
            <person name="Haridas S."/>
            <person name="Chen C."/>
            <person name="Bauer D."/>
            <person name="Andreopoulos W."/>
            <person name="Pangilinan J."/>
            <person name="LaButti K."/>
            <person name="Riley R."/>
            <person name="Lipzen A."/>
            <person name="Clum A."/>
            <person name="Drula E."/>
            <person name="Henrissat B."/>
            <person name="Kohler A."/>
            <person name="Grigoriev I.V."/>
            <person name="Martin F.M."/>
            <person name="Hacquard S."/>
        </authorList>
    </citation>
    <scope>NUCLEOTIDE SEQUENCE</scope>
    <source>
        <strain evidence="2">MPI-CAGE-CH-0243</strain>
    </source>
</reference>
<sequence>MERVRDFRSPSLLQVSSFLGDQLLNLYHKDCPSSAEFQYLGYEVKSFHASYQIVRPYLHAPLHLVSEDGVRLIRNIHDGIESICEDINIDTAALQEDLDQASRAHHRQNYAWFALHHGRPTVRNRDKRMKEFLSRKGRYDLERCQLRYGNALLRLVLVVLVYVQNIHYGDGNTFTDHSRYLVEDLHAARQEIQVKERRTRRARQVRMLPVEVYWWWEGLHENLPNAQTLNPLESLANVWINPAGRFATQPSPDVQGLRDRLRQWQEYSQQQETNFNARIQQTNNTIHALEIDNTQLRQTVEQSQDTREQLQRDKDNLQGTIDRLHDRISRLADELQNSENAVLRAEERTDRYRSQRNSFRDQLSRQSTQIGVVELPARPQHPGYEAHNSTNHVRTSGSSRRREGSRESTRVSLQPENSSQGHRAPPVSYNTHRRHHHRSSSSTPSEQSSNAWSRATTETQPTSIGSSGPPSINFSRRPFQSTN</sequence>
<proteinExistence type="predicted"/>
<evidence type="ECO:0000313" key="3">
    <source>
        <dbReference type="Proteomes" id="UP000700596"/>
    </source>
</evidence>
<dbReference type="AlphaFoldDB" id="A0A9P9ECX6"/>
<dbReference type="OrthoDB" id="3796916at2759"/>
<feature type="compositionally biased region" description="Low complexity" evidence="1">
    <location>
        <begin position="463"/>
        <end position="472"/>
    </location>
</feature>
<feature type="compositionally biased region" description="Basic and acidic residues" evidence="1">
    <location>
        <begin position="400"/>
        <end position="409"/>
    </location>
</feature>
<evidence type="ECO:0000313" key="2">
    <source>
        <dbReference type="EMBL" id="KAH7135595.1"/>
    </source>
</evidence>
<name>A0A9P9ECX6_9PLEO</name>
<comment type="caution">
    <text evidence="2">The sequence shown here is derived from an EMBL/GenBank/DDBJ whole genome shotgun (WGS) entry which is preliminary data.</text>
</comment>
<protein>
    <submittedName>
        <fullName evidence="2">Uncharacterized protein</fullName>
    </submittedName>
</protein>
<feature type="compositionally biased region" description="Basic and acidic residues" evidence="1">
    <location>
        <begin position="347"/>
        <end position="363"/>
    </location>
</feature>
<accession>A0A9P9ECX6</accession>
<evidence type="ECO:0000256" key="1">
    <source>
        <dbReference type="SAM" id="MobiDB-lite"/>
    </source>
</evidence>
<feature type="compositionally biased region" description="Polar residues" evidence="1">
    <location>
        <begin position="443"/>
        <end position="462"/>
    </location>
</feature>
<dbReference type="EMBL" id="JAGMWT010000002">
    <property type="protein sequence ID" value="KAH7135595.1"/>
    <property type="molecule type" value="Genomic_DNA"/>
</dbReference>
<feature type="region of interest" description="Disordered" evidence="1">
    <location>
        <begin position="347"/>
        <end position="483"/>
    </location>
</feature>